<dbReference type="Proteomes" id="UP000078460">
    <property type="component" value="Unassembled WGS sequence"/>
</dbReference>
<reference evidence="1" key="1">
    <citation type="submission" date="2016-03" db="EMBL/GenBank/DDBJ databases">
        <title>Sphingomonas melonis TY, whole genome shotgun sequencing.</title>
        <authorList>
            <person name="Wang H."/>
            <person name="Zhu P."/>
        </authorList>
    </citation>
    <scope>NUCLEOTIDE SEQUENCE [LARGE SCALE GENOMIC DNA]</scope>
    <source>
        <strain evidence="1">TY</strain>
    </source>
</reference>
<protein>
    <submittedName>
        <fullName evidence="1">Uncharacterized protein</fullName>
    </submittedName>
</protein>
<comment type="caution">
    <text evidence="1">The sequence shown here is derived from an EMBL/GenBank/DDBJ whole genome shotgun (WGS) entry which is preliminary data.</text>
</comment>
<dbReference type="EMBL" id="LQCK02000001">
    <property type="protein sequence ID" value="KZB96937.1"/>
    <property type="molecule type" value="Genomic_DNA"/>
</dbReference>
<dbReference type="OrthoDB" id="9814421at2"/>
<evidence type="ECO:0000313" key="2">
    <source>
        <dbReference type="Proteomes" id="UP000078460"/>
    </source>
</evidence>
<dbReference type="AlphaFoldDB" id="A0A154ND36"/>
<dbReference type="GeneID" id="93798531"/>
<evidence type="ECO:0000313" key="1">
    <source>
        <dbReference type="EMBL" id="KZB96937.1"/>
    </source>
</evidence>
<dbReference type="RefSeq" id="WP_017978920.1">
    <property type="nucleotide sequence ID" value="NZ_CP017578.1"/>
</dbReference>
<organism evidence="1 2">
    <name type="scientific">Sphingomonas melonis TY</name>
    <dbReference type="NCBI Taxonomy" id="621456"/>
    <lineage>
        <taxon>Bacteria</taxon>
        <taxon>Pseudomonadati</taxon>
        <taxon>Pseudomonadota</taxon>
        <taxon>Alphaproteobacteria</taxon>
        <taxon>Sphingomonadales</taxon>
        <taxon>Sphingomonadaceae</taxon>
        <taxon>Sphingomonas</taxon>
    </lineage>
</organism>
<keyword evidence="2" id="KW-1185">Reference proteome</keyword>
<accession>A0A154ND36</accession>
<sequence>MNAPNPPLTRAEAQALSVPFLIEDEDLVRAIARLADERGTAMHEIVALAIEDYAARHALTSPHPEWLRRYWIDHPLPLPSGLKADKRFYDSLNDE</sequence>
<dbReference type="STRING" id="621456.BJP26_08880"/>
<dbReference type="KEGG" id="smy:BJP26_08880"/>
<dbReference type="CDD" id="cd21631">
    <property type="entry name" value="RHH_CopG_NikR-like"/>
    <property type="match status" value="1"/>
</dbReference>
<name>A0A154ND36_9SPHN</name>
<proteinExistence type="predicted"/>
<gene>
    <name evidence="1" type="ORF">AVM11_01985</name>
</gene>